<sequence length="132" mass="14875">MVNCYRQMLQGLFTHRIAPDLVNDTLRQHCLFAGGLRNCLILHAFNEVPRTADKSTLLKRTLPTRNRFIHYTLPTLLTPFAHIRNVDERTVSHGLHGFTLASGTAMHTGGDLQRTGRKMVLGKQHFASVVSQ</sequence>
<proteinExistence type="predicted"/>
<accession>A0A0H2V6C4</accession>
<reference evidence="1 2" key="1">
    <citation type="journal article" date="2002" name="Proc. Natl. Acad. Sci. U.S.A.">
        <title>Extensive mosaic structure revealed by the complete genome sequence of uropathogenic Escherichia coli.</title>
        <authorList>
            <person name="Welch R.A."/>
            <person name="Burland V."/>
            <person name="Plunkett G.III."/>
            <person name="Redford P."/>
            <person name="Roesch P."/>
            <person name="Rasko D."/>
            <person name="Buckles E.L."/>
            <person name="Liou S.R."/>
            <person name="Boutin A."/>
            <person name="Hackett J."/>
            <person name="Stroud D."/>
            <person name="Mayhew G.F."/>
            <person name="Rose D.J."/>
            <person name="Zhou S."/>
            <person name="Schwartz D.C."/>
            <person name="Perna N.T."/>
            <person name="Mobley H.L."/>
            <person name="Donnenberg M.S."/>
            <person name="Blattner F.R."/>
        </authorList>
    </citation>
    <scope>NUCLEOTIDE SEQUENCE [LARGE SCALE GENOMIC DNA]</scope>
    <source>
        <strain evidence="2">CFT073 / ATCC 700928 / UPEC</strain>
    </source>
</reference>
<evidence type="ECO:0000313" key="1">
    <source>
        <dbReference type="EMBL" id="AAN79808.1"/>
    </source>
</evidence>
<evidence type="ECO:0000313" key="2">
    <source>
        <dbReference type="Proteomes" id="UP000001410"/>
    </source>
</evidence>
<dbReference type="KEGG" id="ecc:c1337"/>
<dbReference type="Proteomes" id="UP000001410">
    <property type="component" value="Chromosome"/>
</dbReference>
<dbReference type="eggNOG" id="ENOG50347W7">
    <property type="taxonomic scope" value="Bacteria"/>
</dbReference>
<dbReference type="HOGENOM" id="CLU_1913756_0_0_6"/>
<gene>
    <name evidence="1" type="ordered locus">c1337</name>
</gene>
<dbReference type="AlphaFoldDB" id="A0A0H2V6C4"/>
<organism evidence="1 2">
    <name type="scientific">Escherichia coli O6:H1 (strain CFT073 / ATCC 700928 / UPEC)</name>
    <dbReference type="NCBI Taxonomy" id="199310"/>
    <lineage>
        <taxon>Bacteria</taxon>
        <taxon>Pseudomonadati</taxon>
        <taxon>Pseudomonadota</taxon>
        <taxon>Gammaproteobacteria</taxon>
        <taxon>Enterobacterales</taxon>
        <taxon>Enterobacteriaceae</taxon>
        <taxon>Escherichia</taxon>
    </lineage>
</organism>
<dbReference type="EMBL" id="AE014075">
    <property type="protein sequence ID" value="AAN79808.1"/>
    <property type="molecule type" value="Genomic_DNA"/>
</dbReference>
<name>A0A0H2V6C4_ECOL6</name>
<protein>
    <submittedName>
        <fullName evidence="1">Uncharacterized protein</fullName>
    </submittedName>
</protein>
<keyword evidence="2" id="KW-1185">Reference proteome</keyword>